<accession>A0ABW0AMC4</accession>
<dbReference type="RefSeq" id="WP_344474339.1">
    <property type="nucleotide sequence ID" value="NZ_BAAASB010000004.1"/>
</dbReference>
<keyword evidence="4" id="KW-1185">Reference proteome</keyword>
<dbReference type="PANTHER" id="PTHR44103:SF1">
    <property type="entry name" value="PROPROTEIN CONVERTASE P"/>
    <property type="match status" value="1"/>
</dbReference>
<dbReference type="InterPro" id="IPR054583">
    <property type="entry name" value="Beta-prop_AUDH"/>
</dbReference>
<keyword evidence="1" id="KW-0732">Signal</keyword>
<evidence type="ECO:0000313" key="4">
    <source>
        <dbReference type="Proteomes" id="UP001596160"/>
    </source>
</evidence>
<dbReference type="InterPro" id="IPR028994">
    <property type="entry name" value="Integrin_alpha_N"/>
</dbReference>
<sequence>MADGLTDGYWIEAVDLDGAGRPGILTSGLAEGVVRWYANPGRSGGGWTPRTIAELSQPVAYAAADITGDGSMDLVVCHDYGESMYAHKPHDGTISWLRNPGPGGQDGPWERRRIGGLTSAHRLRLGRFTRTDRLQLLVLPVVGGAGGREGMAQPAAVSVLDRPDDVLGAAGWETSAVDRSSFTFLHDYTPAAPADSGLERLYVASGEGLSEYGWNTARRSFEARRLGAGEDSQHGRTGFRGSNSVAVGSLPGQQVRYAAAVEPFHGNTVAVYTESADGGLWQRTVLDVYGDPNEVGEGPGHHVVAADLDGDGEDEFLVALRGPLPWQGVFLYKAVDAGAGLWVKRRVSYDSAARIAVADFSGDGRLDFATIGYYTPGYFLAEDPVVALYRNLGV</sequence>
<feature type="domain" description="Aldos-2-ulose dehydratase beta-propeller" evidence="2">
    <location>
        <begin position="92"/>
        <end position="274"/>
    </location>
</feature>
<reference evidence="4" key="1">
    <citation type="journal article" date="2019" name="Int. J. Syst. Evol. Microbiol.">
        <title>The Global Catalogue of Microorganisms (GCM) 10K type strain sequencing project: providing services to taxonomists for standard genome sequencing and annotation.</title>
        <authorList>
            <consortium name="The Broad Institute Genomics Platform"/>
            <consortium name="The Broad Institute Genome Sequencing Center for Infectious Disease"/>
            <person name="Wu L."/>
            <person name="Ma J."/>
        </authorList>
    </citation>
    <scope>NUCLEOTIDE SEQUENCE [LARGE SCALE GENOMIC DNA]</scope>
    <source>
        <strain evidence="4">PCU 266</strain>
    </source>
</reference>
<dbReference type="SUPFAM" id="SSF69318">
    <property type="entry name" value="Integrin alpha N-terminal domain"/>
    <property type="match status" value="1"/>
</dbReference>
<evidence type="ECO:0000256" key="1">
    <source>
        <dbReference type="ARBA" id="ARBA00022729"/>
    </source>
</evidence>
<dbReference type="EMBL" id="JBHSKP010000008">
    <property type="protein sequence ID" value="MFC5153125.1"/>
    <property type="molecule type" value="Genomic_DNA"/>
</dbReference>
<dbReference type="Pfam" id="PF22301">
    <property type="entry name" value="AUDH_beta_propeller"/>
    <property type="match status" value="1"/>
</dbReference>
<dbReference type="InterPro" id="IPR013517">
    <property type="entry name" value="FG-GAP"/>
</dbReference>
<dbReference type="Gene3D" id="2.130.10.130">
    <property type="entry name" value="Integrin alpha, N-terminal"/>
    <property type="match status" value="1"/>
</dbReference>
<evidence type="ECO:0000259" key="2">
    <source>
        <dbReference type="Pfam" id="PF22301"/>
    </source>
</evidence>
<comment type="caution">
    <text evidence="3">The sequence shown here is derived from an EMBL/GenBank/DDBJ whole genome shotgun (WGS) entry which is preliminary data.</text>
</comment>
<dbReference type="Proteomes" id="UP001596160">
    <property type="component" value="Unassembled WGS sequence"/>
</dbReference>
<dbReference type="PANTHER" id="PTHR44103">
    <property type="entry name" value="PROPROTEIN CONVERTASE P"/>
    <property type="match status" value="1"/>
</dbReference>
<dbReference type="Pfam" id="PF13517">
    <property type="entry name" value="FG-GAP_3"/>
    <property type="match status" value="1"/>
</dbReference>
<organism evidence="3 4">
    <name type="scientific">Streptomyces amakusaensis</name>
    <dbReference type="NCBI Taxonomy" id="67271"/>
    <lineage>
        <taxon>Bacteria</taxon>
        <taxon>Bacillati</taxon>
        <taxon>Actinomycetota</taxon>
        <taxon>Actinomycetes</taxon>
        <taxon>Kitasatosporales</taxon>
        <taxon>Streptomycetaceae</taxon>
        <taxon>Streptomyces</taxon>
    </lineage>
</organism>
<gene>
    <name evidence="3" type="ORF">ACFPRH_15420</name>
</gene>
<protein>
    <submittedName>
        <fullName evidence="3">VCBS repeat-containing protein</fullName>
    </submittedName>
</protein>
<evidence type="ECO:0000313" key="3">
    <source>
        <dbReference type="EMBL" id="MFC5153125.1"/>
    </source>
</evidence>
<proteinExistence type="predicted"/>
<name>A0ABW0AMC4_9ACTN</name>